<organism evidence="1 2">
    <name type="scientific">Hungatella hathewayi</name>
    <dbReference type="NCBI Taxonomy" id="154046"/>
    <lineage>
        <taxon>Bacteria</taxon>
        <taxon>Bacillati</taxon>
        <taxon>Bacillota</taxon>
        <taxon>Clostridia</taxon>
        <taxon>Lachnospirales</taxon>
        <taxon>Lachnospiraceae</taxon>
        <taxon>Hungatella</taxon>
    </lineage>
</organism>
<sequence>MTNDRKKKAVLKLINAAFVYALLAMAGGVFYREFTKFNGFSGRTTLAFVHTHLFLLGMIVFLVAALFEFHAAVTEQKRFGLFFGIYNAGVAVTVVMLIVRGIAQVRGLELSRAMDASISGIAGIGHILTGVGIILYFVMVKKAVAE</sequence>
<dbReference type="GeneID" id="93150472"/>
<dbReference type="Pfam" id="PF11070">
    <property type="entry name" value="DUF2871"/>
    <property type="match status" value="1"/>
</dbReference>
<dbReference type="Proteomes" id="UP001055091">
    <property type="component" value="Unassembled WGS sequence"/>
</dbReference>
<comment type="caution">
    <text evidence="1">The sequence shown here is derived from an EMBL/GenBank/DDBJ whole genome shotgun (WGS) entry which is preliminary data.</text>
</comment>
<accession>A0A413LWF3</accession>
<proteinExistence type="predicted"/>
<dbReference type="RefSeq" id="WP_022032024.1">
    <property type="nucleotide sequence ID" value="NZ_BQNJ01000002.1"/>
</dbReference>
<protein>
    <submittedName>
        <fullName evidence="1">Membrane protein</fullName>
    </submittedName>
</protein>
<name>A0A413LWF3_9FIRM</name>
<dbReference type="InterPro" id="IPR021299">
    <property type="entry name" value="DUF2871"/>
</dbReference>
<gene>
    <name evidence="1" type="ORF">CE91St55_61730</name>
</gene>
<dbReference type="EMBL" id="BQNJ01000002">
    <property type="protein sequence ID" value="GKH04192.1"/>
    <property type="molecule type" value="Genomic_DNA"/>
</dbReference>
<dbReference type="AlphaFoldDB" id="A0A413LWF3"/>
<reference evidence="1" key="1">
    <citation type="submission" date="2022-01" db="EMBL/GenBank/DDBJ databases">
        <title>Novel bile acid biosynthetic pathways are enriched in the microbiome of centenarians.</title>
        <authorList>
            <person name="Sato Y."/>
            <person name="Atarashi K."/>
            <person name="Plichta R.D."/>
            <person name="Arai Y."/>
            <person name="Sasajima S."/>
            <person name="Kearney M.S."/>
            <person name="Suda W."/>
            <person name="Takeshita K."/>
            <person name="Sasaki T."/>
            <person name="Okamoto S."/>
            <person name="Skelly N.A."/>
            <person name="Okamura Y."/>
            <person name="Vlamakis H."/>
            <person name="Li Y."/>
            <person name="Tanoue T."/>
            <person name="Takei H."/>
            <person name="Nittono H."/>
            <person name="Narushima S."/>
            <person name="Irie J."/>
            <person name="Itoh H."/>
            <person name="Moriya K."/>
            <person name="Sugiura Y."/>
            <person name="Suematsu M."/>
            <person name="Moritoki N."/>
            <person name="Shibata S."/>
            <person name="Littman R.D."/>
            <person name="Fischbach A.M."/>
            <person name="Uwamino Y."/>
            <person name="Inoue T."/>
            <person name="Honda A."/>
            <person name="Hattori M."/>
            <person name="Murai T."/>
            <person name="Xavier J.R."/>
            <person name="Hirose N."/>
            <person name="Honda K."/>
        </authorList>
    </citation>
    <scope>NUCLEOTIDE SEQUENCE</scope>
    <source>
        <strain evidence="1">CE91-St55</strain>
    </source>
</reference>
<evidence type="ECO:0000313" key="1">
    <source>
        <dbReference type="EMBL" id="GKH04192.1"/>
    </source>
</evidence>
<evidence type="ECO:0000313" key="2">
    <source>
        <dbReference type="Proteomes" id="UP001055091"/>
    </source>
</evidence>